<dbReference type="InterPro" id="IPR007433">
    <property type="entry name" value="DUF481"/>
</dbReference>
<dbReference type="AlphaFoldDB" id="A0A316FY77"/>
<accession>A0A316FY77</accession>
<dbReference type="Pfam" id="PF04338">
    <property type="entry name" value="DUF481"/>
    <property type="match status" value="1"/>
</dbReference>
<organism evidence="2 3">
    <name type="scientific">Pleionea mediterranea</name>
    <dbReference type="NCBI Taxonomy" id="523701"/>
    <lineage>
        <taxon>Bacteria</taxon>
        <taxon>Pseudomonadati</taxon>
        <taxon>Pseudomonadota</taxon>
        <taxon>Gammaproteobacteria</taxon>
        <taxon>Oceanospirillales</taxon>
        <taxon>Pleioneaceae</taxon>
        <taxon>Pleionea</taxon>
    </lineage>
</organism>
<reference evidence="2 3" key="1">
    <citation type="submission" date="2018-05" db="EMBL/GenBank/DDBJ databases">
        <title>Genomic Encyclopedia of Type Strains, Phase IV (KMG-IV): sequencing the most valuable type-strain genomes for metagenomic binning, comparative biology and taxonomic classification.</title>
        <authorList>
            <person name="Goeker M."/>
        </authorList>
    </citation>
    <scope>NUCLEOTIDE SEQUENCE [LARGE SCALE GENOMIC DNA]</scope>
    <source>
        <strain evidence="2 3">DSM 25350</strain>
    </source>
</reference>
<evidence type="ECO:0000313" key="2">
    <source>
        <dbReference type="EMBL" id="PWK53332.1"/>
    </source>
</evidence>
<dbReference type="EMBL" id="QGGU01000003">
    <property type="protein sequence ID" value="PWK53332.1"/>
    <property type="molecule type" value="Genomic_DNA"/>
</dbReference>
<feature type="chain" id="PRO_5016281598" evidence="1">
    <location>
        <begin position="26"/>
        <end position="261"/>
    </location>
</feature>
<sequence length="261" mass="29287">MTLQASNFKRSLISAALLLPLASMAEETPDEGIPTWKGKAELGIVNTSGNSNTSSTNGKINLIYEAEKWRQEFRLETHQAESEIVDDNNQEVTQKTADRTYFYSKSDYKYSEKSYAYALLDYADETFTSKDYIGNFSIGYGRTFIKQKDQQLEAEVGYGLRRFQNRNEVIAEEEEVARLAGKYSVKISDNASFSQELITEFGKAFDVYKSNTALTVNINSSMALSVGYEVQHTSDLTAEDIAAGTEKTDTITTVNLVYNFL</sequence>
<dbReference type="RefSeq" id="WP_109762506.1">
    <property type="nucleotide sequence ID" value="NZ_QGGU01000003.1"/>
</dbReference>
<protein>
    <submittedName>
        <fullName evidence="2">Putative salt-induced outer membrane protein</fullName>
    </submittedName>
</protein>
<keyword evidence="1" id="KW-0732">Signal</keyword>
<dbReference type="OrthoDB" id="5292716at2"/>
<evidence type="ECO:0000313" key="3">
    <source>
        <dbReference type="Proteomes" id="UP000245790"/>
    </source>
</evidence>
<dbReference type="Proteomes" id="UP000245790">
    <property type="component" value="Unassembled WGS sequence"/>
</dbReference>
<proteinExistence type="predicted"/>
<gene>
    <name evidence="2" type="ORF">C8D97_103159</name>
</gene>
<evidence type="ECO:0000256" key="1">
    <source>
        <dbReference type="SAM" id="SignalP"/>
    </source>
</evidence>
<comment type="caution">
    <text evidence="2">The sequence shown here is derived from an EMBL/GenBank/DDBJ whole genome shotgun (WGS) entry which is preliminary data.</text>
</comment>
<keyword evidence="3" id="KW-1185">Reference proteome</keyword>
<name>A0A316FY77_9GAMM</name>
<feature type="signal peptide" evidence="1">
    <location>
        <begin position="1"/>
        <end position="25"/>
    </location>
</feature>